<protein>
    <recommendedName>
        <fullName evidence="3">Kri1-like C-terminal domain-containing protein</fullName>
    </recommendedName>
</protein>
<feature type="compositionally biased region" description="Basic and acidic residues" evidence="2">
    <location>
        <begin position="255"/>
        <end position="266"/>
    </location>
</feature>
<feature type="compositionally biased region" description="Acidic residues" evidence="2">
    <location>
        <begin position="1"/>
        <end position="16"/>
    </location>
</feature>
<dbReference type="PANTHER" id="PTHR14490:SF5">
    <property type="entry name" value="PROTEIN KRI1 HOMOLOG"/>
    <property type="match status" value="1"/>
</dbReference>
<gene>
    <name evidence="4" type="ORF">VSP0166_LOCUS6542</name>
</gene>
<feature type="domain" description="Kri1-like C-terminal" evidence="3">
    <location>
        <begin position="423"/>
        <end position="506"/>
    </location>
</feature>
<feature type="compositionally biased region" description="Basic and acidic residues" evidence="2">
    <location>
        <begin position="359"/>
        <end position="372"/>
    </location>
</feature>
<feature type="region of interest" description="Disordered" evidence="2">
    <location>
        <begin position="242"/>
        <end position="287"/>
    </location>
</feature>
<comment type="similarity">
    <text evidence="1">Belongs to the KRI1 family.</text>
</comment>
<proteinExistence type="inferred from homology"/>
<dbReference type="GO" id="GO:0005730">
    <property type="term" value="C:nucleolus"/>
    <property type="evidence" value="ECO:0007669"/>
    <property type="project" value="TreeGrafter"/>
</dbReference>
<feature type="compositionally biased region" description="Basic and acidic residues" evidence="2">
    <location>
        <begin position="100"/>
        <end position="114"/>
    </location>
</feature>
<evidence type="ECO:0000256" key="2">
    <source>
        <dbReference type="SAM" id="MobiDB-lite"/>
    </source>
</evidence>
<reference evidence="4" key="1">
    <citation type="submission" date="2021-01" db="EMBL/GenBank/DDBJ databases">
        <authorList>
            <person name="Corre E."/>
            <person name="Pelletier E."/>
            <person name="Niang G."/>
            <person name="Scheremetjew M."/>
            <person name="Finn R."/>
            <person name="Kale V."/>
            <person name="Holt S."/>
            <person name="Cochrane G."/>
            <person name="Meng A."/>
            <person name="Brown T."/>
            <person name="Cohen L."/>
        </authorList>
    </citation>
    <scope>NUCLEOTIDE SEQUENCE</scope>
    <source>
        <strain evidence="4">DIVA3 518/3/11/1/6</strain>
    </source>
</reference>
<feature type="region of interest" description="Disordered" evidence="2">
    <location>
        <begin position="85"/>
        <end position="170"/>
    </location>
</feature>
<feature type="compositionally biased region" description="Acidic residues" evidence="2">
    <location>
        <begin position="373"/>
        <end position="395"/>
    </location>
</feature>
<feature type="compositionally biased region" description="Basic residues" evidence="2">
    <location>
        <begin position="267"/>
        <end position="281"/>
    </location>
</feature>
<dbReference type="GO" id="GO:0030686">
    <property type="term" value="C:90S preribosome"/>
    <property type="evidence" value="ECO:0007669"/>
    <property type="project" value="TreeGrafter"/>
</dbReference>
<sequence>MEEEEEESSSESEDSEGAMITPNVEKSFLELLPKIRAKSQDIYQKDKTFFPKYEEIVEEAKSHSSNDKKHEKAFKIKDYVRESILKKMDDDNDDSGSDQDSDHEAGPTPHEELMQIKQKFAQKATESSSEEEDDFLVLRSKSGKELKEEEEEFQKWEHTKKQDAKLNPKNLKSLNPQELLSHFWSADDTADENESFLRRFIVNEGWMDKDRNRIPSYDEIIREDEEDMNDIEKQEEFEHKHNFRFEEPGGTEIVSHPREIEDSVRRKNDKRKRKREQRKLKKEQEKIKKQEELKRLKNLKKQEIMERMEQIQKVTENKKIAMHGDTLEKLLEGDFDPDKYEEQMSSLFSEDYYEDDADDNVKPFQEERKLEAPEPDEGEYDENYDYDDLGDDYEDNFYPEAENSKGFKEVRKKALQAGGEELVDKFVDEYYNLDYEDLIGDTPVRFGYKKVKPDSFGLDILDILETDEKELNAYLPLKQLAPYRKDEPRPKTKWKRHKKQFHTKTKQTNTRPKANEPKKKKKKPNQ</sequence>
<feature type="region of interest" description="Disordered" evidence="2">
    <location>
        <begin position="1"/>
        <end position="22"/>
    </location>
</feature>
<evidence type="ECO:0000313" key="4">
    <source>
        <dbReference type="EMBL" id="CAE2214372.1"/>
    </source>
</evidence>
<dbReference type="Pfam" id="PF05178">
    <property type="entry name" value="Kri1"/>
    <property type="match status" value="1"/>
</dbReference>
<evidence type="ECO:0000256" key="1">
    <source>
        <dbReference type="ARBA" id="ARBA00007473"/>
    </source>
</evidence>
<dbReference type="InterPro" id="IPR018034">
    <property type="entry name" value="Kri1"/>
</dbReference>
<feature type="compositionally biased region" description="Basic residues" evidence="2">
    <location>
        <begin position="491"/>
        <end position="505"/>
    </location>
</feature>
<feature type="region of interest" description="Disordered" evidence="2">
    <location>
        <begin position="480"/>
        <end position="526"/>
    </location>
</feature>
<dbReference type="GO" id="GO:0000447">
    <property type="term" value="P:endonucleolytic cleavage in ITS1 to separate SSU-rRNA from 5.8S rRNA and LSU-rRNA from tricistronic rRNA transcript (SSU-rRNA, 5.8S rRNA, LSU-rRNA)"/>
    <property type="evidence" value="ECO:0007669"/>
    <property type="project" value="TreeGrafter"/>
</dbReference>
<organism evidence="4">
    <name type="scientific">Vannella robusta</name>
    <dbReference type="NCBI Taxonomy" id="1487602"/>
    <lineage>
        <taxon>Eukaryota</taxon>
        <taxon>Amoebozoa</taxon>
        <taxon>Discosea</taxon>
        <taxon>Flabellinia</taxon>
        <taxon>Vannellidae</taxon>
        <taxon>Vannella</taxon>
    </lineage>
</organism>
<name>A0A7S4HZR8_9EUKA</name>
<dbReference type="AlphaFoldDB" id="A0A7S4HZR8"/>
<dbReference type="Pfam" id="PF12936">
    <property type="entry name" value="Kri1_C"/>
    <property type="match status" value="1"/>
</dbReference>
<evidence type="ECO:0000259" key="3">
    <source>
        <dbReference type="Pfam" id="PF12936"/>
    </source>
</evidence>
<dbReference type="EMBL" id="HBKP01009273">
    <property type="protein sequence ID" value="CAE2214372.1"/>
    <property type="molecule type" value="Transcribed_RNA"/>
</dbReference>
<feature type="compositionally biased region" description="Basic and acidic residues" evidence="2">
    <location>
        <begin position="142"/>
        <end position="166"/>
    </location>
</feature>
<feature type="region of interest" description="Disordered" evidence="2">
    <location>
        <begin position="335"/>
        <end position="395"/>
    </location>
</feature>
<dbReference type="PANTHER" id="PTHR14490">
    <property type="entry name" value="ZINC FINGER, ZZ TYPE"/>
    <property type="match status" value="1"/>
</dbReference>
<accession>A0A7S4HZR8</accession>
<feature type="compositionally biased region" description="Acidic residues" evidence="2">
    <location>
        <begin position="90"/>
        <end position="99"/>
    </location>
</feature>
<dbReference type="InterPro" id="IPR024626">
    <property type="entry name" value="Kri1-like_C"/>
</dbReference>